<protein>
    <submittedName>
        <fullName evidence="3">Pilus assembly protein</fullName>
    </submittedName>
</protein>
<dbReference type="Proteomes" id="UP000324479">
    <property type="component" value="Unassembled WGS sequence"/>
</dbReference>
<evidence type="ECO:0000259" key="2">
    <source>
        <dbReference type="Pfam" id="PF07811"/>
    </source>
</evidence>
<feature type="transmembrane region" description="Helical" evidence="1">
    <location>
        <begin position="28"/>
        <end position="46"/>
    </location>
</feature>
<dbReference type="AlphaFoldDB" id="A0A5M6CZ73"/>
<proteinExistence type="predicted"/>
<accession>A0A5M6CZ73</accession>
<evidence type="ECO:0000313" key="4">
    <source>
        <dbReference type="Proteomes" id="UP000324479"/>
    </source>
</evidence>
<reference evidence="3 4" key="1">
    <citation type="submission" date="2019-08" db="EMBL/GenBank/DDBJ databases">
        <authorList>
            <person name="Dhanesh K."/>
            <person name="Kumar G."/>
            <person name="Sasikala C."/>
            <person name="Venkata Ramana C."/>
        </authorList>
    </citation>
    <scope>NUCLEOTIDE SEQUENCE [LARGE SCALE GENOMIC DNA]</scope>
    <source>
        <strain evidence="3 4">JC645</strain>
    </source>
</reference>
<keyword evidence="4" id="KW-1185">Reference proteome</keyword>
<dbReference type="InterPro" id="IPR012495">
    <property type="entry name" value="TadE-like_dom"/>
</dbReference>
<dbReference type="EMBL" id="VWOX01000013">
    <property type="protein sequence ID" value="KAA5540537.1"/>
    <property type="molecule type" value="Genomic_DNA"/>
</dbReference>
<feature type="domain" description="TadE-like" evidence="2">
    <location>
        <begin position="25"/>
        <end position="67"/>
    </location>
</feature>
<gene>
    <name evidence="3" type="ORF">FYK55_20490</name>
</gene>
<dbReference type="Pfam" id="PF07811">
    <property type="entry name" value="TadE"/>
    <property type="match status" value="1"/>
</dbReference>
<sequence>MVTRPERGRVQAIRIAARSARRRRGATMVEFALVVPLAFFFFFTAFEFCRVAMIRHTVDNAVYEACREAVVPGSSEVNARRRAEEVLGTLGLNGTNITVTPSTIETQTPEVTVSIDVLLDPNAFVVPPQFTGGRVIQRSLTMRREVSGV</sequence>
<keyword evidence="1" id="KW-0472">Membrane</keyword>
<organism evidence="3 4">
    <name type="scientific">Roseiconus nitratireducens</name>
    <dbReference type="NCBI Taxonomy" id="2605748"/>
    <lineage>
        <taxon>Bacteria</taxon>
        <taxon>Pseudomonadati</taxon>
        <taxon>Planctomycetota</taxon>
        <taxon>Planctomycetia</taxon>
        <taxon>Pirellulales</taxon>
        <taxon>Pirellulaceae</taxon>
        <taxon>Roseiconus</taxon>
    </lineage>
</organism>
<keyword evidence="1" id="KW-1133">Transmembrane helix</keyword>
<evidence type="ECO:0000313" key="3">
    <source>
        <dbReference type="EMBL" id="KAA5540537.1"/>
    </source>
</evidence>
<keyword evidence="1" id="KW-0812">Transmembrane</keyword>
<name>A0A5M6CZ73_9BACT</name>
<comment type="caution">
    <text evidence="3">The sequence shown here is derived from an EMBL/GenBank/DDBJ whole genome shotgun (WGS) entry which is preliminary data.</text>
</comment>
<evidence type="ECO:0000256" key="1">
    <source>
        <dbReference type="SAM" id="Phobius"/>
    </source>
</evidence>